<dbReference type="EMBL" id="DF820457">
    <property type="protein sequence ID" value="GAK51722.1"/>
    <property type="molecule type" value="Genomic_DNA"/>
</dbReference>
<dbReference type="STRING" id="1499966.U14_02967"/>
<dbReference type="Pfam" id="PF05050">
    <property type="entry name" value="Methyltransf_21"/>
    <property type="match status" value="1"/>
</dbReference>
<gene>
    <name evidence="2" type="ORF">U14_02967</name>
</gene>
<dbReference type="SUPFAM" id="SSF53335">
    <property type="entry name" value="S-adenosyl-L-methionine-dependent methyltransferases"/>
    <property type="match status" value="1"/>
</dbReference>
<dbReference type="GO" id="GO:0032259">
    <property type="term" value="P:methylation"/>
    <property type="evidence" value="ECO:0007669"/>
    <property type="project" value="UniProtKB-KW"/>
</dbReference>
<feature type="domain" description="Methyltransferase FkbM" evidence="1">
    <location>
        <begin position="101"/>
        <end position="238"/>
    </location>
</feature>
<dbReference type="HOGENOM" id="CLU_080165_0_0_0"/>
<dbReference type="NCBIfam" id="TIGR01444">
    <property type="entry name" value="fkbM_fam"/>
    <property type="match status" value="1"/>
</dbReference>
<reference evidence="2" key="1">
    <citation type="journal article" date="2015" name="PeerJ">
        <title>First genomic representation of candidate bacterial phylum KSB3 points to enhanced environmental sensing as a trigger of wastewater bulking.</title>
        <authorList>
            <person name="Sekiguchi Y."/>
            <person name="Ohashi A."/>
            <person name="Parks D.H."/>
            <person name="Yamauchi T."/>
            <person name="Tyson G.W."/>
            <person name="Hugenholtz P."/>
        </authorList>
    </citation>
    <scope>NUCLEOTIDE SEQUENCE [LARGE SCALE GENOMIC DNA]</scope>
</reference>
<dbReference type="InterPro" id="IPR006342">
    <property type="entry name" value="FkbM_mtfrase"/>
</dbReference>
<keyword evidence="2" id="KW-0489">Methyltransferase</keyword>
<proteinExistence type="predicted"/>
<protein>
    <submittedName>
        <fullName evidence="2">Methyltransferase FkbM family</fullName>
    </submittedName>
</protein>
<dbReference type="PANTHER" id="PTHR36973">
    <property type="entry name" value="SLL1456 PROTEIN-RELATED"/>
    <property type="match status" value="1"/>
</dbReference>
<dbReference type="Gene3D" id="3.40.50.150">
    <property type="entry name" value="Vaccinia Virus protein VP39"/>
    <property type="match status" value="1"/>
</dbReference>
<sequence>MKTFERKILPVIMRRIQRILAQAEISAMKLGLRIFQRHSSRTSTYHGFRIDYTDNLSFYMECKDIFFHQIYRFEAHTSTPYIIDGGGCIGMSVLYFKSIYPQARILCFEPDDKLFYLMQKNFETNHISNVELIQAALTGSDGSAYFQADESDQGKILPLQDKGKMQVKTVRLSSYLTTPVDFLKLNIEGQELPVLQEAEASGMLRNVREMVIEYHGWADAEQRLGDLLNLLARNGYRYLVHDFDAETCSASKPPFRLRPATAWFCLVYAKQVSSC</sequence>
<dbReference type="Proteomes" id="UP000030700">
    <property type="component" value="Unassembled WGS sequence"/>
</dbReference>
<dbReference type="PANTHER" id="PTHR36973:SF4">
    <property type="entry name" value="NODULATION PROTEIN"/>
    <property type="match status" value="1"/>
</dbReference>
<accession>A0A081BMV6</accession>
<evidence type="ECO:0000313" key="3">
    <source>
        <dbReference type="Proteomes" id="UP000030700"/>
    </source>
</evidence>
<keyword evidence="2" id="KW-0808">Transferase</keyword>
<dbReference type="InterPro" id="IPR029063">
    <property type="entry name" value="SAM-dependent_MTases_sf"/>
</dbReference>
<dbReference type="GO" id="GO:0008171">
    <property type="term" value="F:O-methyltransferase activity"/>
    <property type="evidence" value="ECO:0007669"/>
    <property type="project" value="TreeGrafter"/>
</dbReference>
<name>A0A081BMV6_9BACT</name>
<evidence type="ECO:0000259" key="1">
    <source>
        <dbReference type="Pfam" id="PF05050"/>
    </source>
</evidence>
<dbReference type="AlphaFoldDB" id="A0A081BMV6"/>
<organism evidence="2">
    <name type="scientific">Candidatus Moduliflexus flocculans</name>
    <dbReference type="NCBI Taxonomy" id="1499966"/>
    <lineage>
        <taxon>Bacteria</taxon>
        <taxon>Candidatus Moduliflexota</taxon>
        <taxon>Candidatus Moduliflexia</taxon>
        <taxon>Candidatus Moduliflexales</taxon>
        <taxon>Candidatus Moduliflexaceae</taxon>
    </lineage>
</organism>
<evidence type="ECO:0000313" key="2">
    <source>
        <dbReference type="EMBL" id="GAK51722.1"/>
    </source>
</evidence>
<keyword evidence="3" id="KW-1185">Reference proteome</keyword>
<dbReference type="InterPro" id="IPR053188">
    <property type="entry name" value="FkbM_Methyltransferase"/>
</dbReference>